<dbReference type="Proteomes" id="UP000077421">
    <property type="component" value="Unassembled WGS sequence"/>
</dbReference>
<comment type="subcellular location">
    <subcellularLocation>
        <location evidence="1">Membrane</location>
    </subcellularLocation>
</comment>
<evidence type="ECO:0000256" key="5">
    <source>
        <dbReference type="SAM" id="Phobius"/>
    </source>
</evidence>
<feature type="transmembrane region" description="Helical" evidence="5">
    <location>
        <begin position="16"/>
        <end position="35"/>
    </location>
</feature>
<feature type="transmembrane region" description="Helical" evidence="5">
    <location>
        <begin position="117"/>
        <end position="146"/>
    </location>
</feature>
<keyword evidence="10" id="KW-1185">Reference proteome</keyword>
<keyword evidence="3 5" id="KW-1133">Transmembrane helix</keyword>
<dbReference type="PANTHER" id="PTHR30221:SF1">
    <property type="entry name" value="SMALL-CONDUCTANCE MECHANOSENSITIVE CHANNEL"/>
    <property type="match status" value="1"/>
</dbReference>
<dbReference type="EMBL" id="LSUQ01000009">
    <property type="protein sequence ID" value="OAG94538.1"/>
    <property type="molecule type" value="Genomic_DNA"/>
</dbReference>
<dbReference type="GO" id="GO:0016020">
    <property type="term" value="C:membrane"/>
    <property type="evidence" value="ECO:0007669"/>
    <property type="project" value="UniProtKB-SubCell"/>
</dbReference>
<dbReference type="Gene3D" id="2.30.30.60">
    <property type="match status" value="1"/>
</dbReference>
<dbReference type="Pfam" id="PF00924">
    <property type="entry name" value="MS_channel_2nd"/>
    <property type="match status" value="1"/>
</dbReference>
<dbReference type="InterPro" id="IPR045275">
    <property type="entry name" value="MscS_archaea/bacteria_type"/>
</dbReference>
<evidence type="ECO:0000259" key="6">
    <source>
        <dbReference type="Pfam" id="PF00924"/>
    </source>
</evidence>
<dbReference type="AlphaFoldDB" id="A0A162S3H3"/>
<dbReference type="STRING" id="1765683.B2M26_10510"/>
<dbReference type="PANTHER" id="PTHR30221">
    <property type="entry name" value="SMALL-CONDUCTANCE MECHANOSENSITIVE CHANNEL"/>
    <property type="match status" value="1"/>
</dbReference>
<evidence type="ECO:0000256" key="1">
    <source>
        <dbReference type="ARBA" id="ARBA00004370"/>
    </source>
</evidence>
<dbReference type="InterPro" id="IPR023408">
    <property type="entry name" value="MscS_beta-dom_sf"/>
</dbReference>
<keyword evidence="2 5" id="KW-0812">Transmembrane</keyword>
<evidence type="ECO:0000256" key="3">
    <source>
        <dbReference type="ARBA" id="ARBA00022989"/>
    </source>
</evidence>
<proteinExistence type="predicted"/>
<evidence type="ECO:0000256" key="4">
    <source>
        <dbReference type="ARBA" id="ARBA00023136"/>
    </source>
</evidence>
<sequence length="309" mass="34123">MSKDTSRPPAKKSWRGTLIGIVLLVFVGLAIGLAMEAPHGLLKGLPASWQAAARALLVLLIGIAVSRLLERRLFSMAALHLRVDHAASLKYLVRLLLFVTIILAFLASIGIGLSSIVFGGAFVTVIVGLAGQQVFANIIGGVWLILFHPFRVGDQIGLVTWQYPLLMPSYPHEAMRPAYYGQVHDINLMYTALEDSDGFLQLIPNGIIVQAFIENRSAKKRSRVRVRFDTPLEVNAEQLVTQTREALQSHVKNHGEKNVVVRMIDMYPTGYSFLVTLDTVRLGDEVRDEILQIASKQVAASRTMEGYHA</sequence>
<protein>
    <recommendedName>
        <fullName evidence="6">Mechanosensitive ion channel MscS domain-containing protein</fullName>
    </recommendedName>
</protein>
<accession>A0A162S3H3</accession>
<evidence type="ECO:0000313" key="8">
    <source>
        <dbReference type="EMBL" id="OPG15510.1"/>
    </source>
</evidence>
<reference evidence="8 10" key="2">
    <citation type="submission" date="2017-02" db="EMBL/GenBank/DDBJ databases">
        <title>Draft genome of Acidibacillus ferrooxidans Huett2.</title>
        <authorList>
            <person name="Schopf S."/>
        </authorList>
    </citation>
    <scope>NUCLEOTIDE SEQUENCE [LARGE SCALE GENOMIC DNA]</scope>
    <source>
        <strain evidence="8 10">Huett2</strain>
    </source>
</reference>
<evidence type="ECO:0000313" key="7">
    <source>
        <dbReference type="EMBL" id="OAG94538.1"/>
    </source>
</evidence>
<dbReference type="GO" id="GO:0008381">
    <property type="term" value="F:mechanosensitive monoatomic ion channel activity"/>
    <property type="evidence" value="ECO:0007669"/>
    <property type="project" value="InterPro"/>
</dbReference>
<comment type="caution">
    <text evidence="8">The sequence shown here is derived from an EMBL/GenBank/DDBJ whole genome shotgun (WGS) entry which is preliminary data.</text>
</comment>
<dbReference type="Proteomes" id="UP000190229">
    <property type="component" value="Unassembled WGS sequence"/>
</dbReference>
<evidence type="ECO:0000256" key="2">
    <source>
        <dbReference type="ARBA" id="ARBA00022692"/>
    </source>
</evidence>
<name>A0A162S3H3_9BACL</name>
<evidence type="ECO:0000313" key="9">
    <source>
        <dbReference type="Proteomes" id="UP000077421"/>
    </source>
</evidence>
<keyword evidence="4 5" id="KW-0472">Membrane</keyword>
<dbReference type="InterPro" id="IPR010920">
    <property type="entry name" value="LSM_dom_sf"/>
</dbReference>
<dbReference type="OrthoDB" id="9809206at2"/>
<dbReference type="SUPFAM" id="SSF50182">
    <property type="entry name" value="Sm-like ribonucleoproteins"/>
    <property type="match status" value="1"/>
</dbReference>
<dbReference type="RefSeq" id="WP_067562471.1">
    <property type="nucleotide sequence ID" value="NZ_LSUQ01000009.1"/>
</dbReference>
<dbReference type="InterPro" id="IPR006685">
    <property type="entry name" value="MscS_channel_2nd"/>
</dbReference>
<reference evidence="7 9" key="1">
    <citation type="submission" date="2016-02" db="EMBL/GenBank/DDBJ databases">
        <title>Draft genome sequence of Acidibacillus ferrooxidans SLC66.</title>
        <authorList>
            <person name="Oliveira G."/>
            <person name="Nancucheo I."/>
            <person name="Dall'Agnol H."/>
            <person name="Johnson B."/>
            <person name="Oliveira R."/>
            <person name="Nunes G.L."/>
            <person name="Tzotzos G."/>
            <person name="Orellana S.C."/>
            <person name="Salim A.C."/>
            <person name="Araujo F.M."/>
        </authorList>
    </citation>
    <scope>NUCLEOTIDE SEQUENCE [LARGE SCALE GENOMIC DNA]</scope>
    <source>
        <strain evidence="7 9">SLC66</strain>
    </source>
</reference>
<evidence type="ECO:0000313" key="10">
    <source>
        <dbReference type="Proteomes" id="UP000190229"/>
    </source>
</evidence>
<feature type="transmembrane region" description="Helical" evidence="5">
    <location>
        <begin position="91"/>
        <end position="111"/>
    </location>
</feature>
<dbReference type="Gene3D" id="1.10.287.1260">
    <property type="match status" value="1"/>
</dbReference>
<feature type="domain" description="Mechanosensitive ion channel MscS" evidence="6">
    <location>
        <begin position="134"/>
        <end position="217"/>
    </location>
</feature>
<dbReference type="EMBL" id="MWPS01000027">
    <property type="protein sequence ID" value="OPG15510.1"/>
    <property type="molecule type" value="Genomic_DNA"/>
</dbReference>
<feature type="transmembrane region" description="Helical" evidence="5">
    <location>
        <begin position="47"/>
        <end position="70"/>
    </location>
</feature>
<gene>
    <name evidence="7" type="ORF">AYW79_04985</name>
    <name evidence="8" type="ORF">B2M26_10510</name>
</gene>
<organism evidence="8 10">
    <name type="scientific">Ferroacidibacillus organovorans</name>
    <dbReference type="NCBI Taxonomy" id="1765683"/>
    <lineage>
        <taxon>Bacteria</taxon>
        <taxon>Bacillati</taxon>
        <taxon>Bacillota</taxon>
        <taxon>Bacilli</taxon>
        <taxon>Bacillales</taxon>
        <taxon>Alicyclobacillaceae</taxon>
        <taxon>Ferroacidibacillus</taxon>
    </lineage>
</organism>